<evidence type="ECO:0000313" key="2">
    <source>
        <dbReference type="EMBL" id="PWL07972.1"/>
    </source>
</evidence>
<dbReference type="RefSeq" id="WP_095608762.1">
    <property type="nucleotide sequence ID" value="NZ_LMVN01000019.1"/>
</dbReference>
<evidence type="ECO:0000313" key="4">
    <source>
        <dbReference type="Proteomes" id="UP000246004"/>
    </source>
</evidence>
<dbReference type="Proteomes" id="UP000217528">
    <property type="component" value="Unassembled WGS sequence"/>
</dbReference>
<protein>
    <submittedName>
        <fullName evidence="2">Haloacid dehalogenase-like hydrolase</fullName>
    </submittedName>
</protein>
<reference evidence="2 4" key="1">
    <citation type="submission" date="2016-04" db="EMBL/GenBank/DDBJ databases">
        <title>Genome sequence of Methanosphaera cuniculi DSM 4103.</title>
        <authorList>
            <person name="Poehlein A."/>
            <person name="Seedorf H."/>
            <person name="Daniel R."/>
        </authorList>
    </citation>
    <scope>NUCLEOTIDE SEQUENCE [LARGE SCALE GENOMIC DNA]</scope>
    <source>
        <strain evidence="2 4">DSM 4103</strain>
    </source>
</reference>
<gene>
    <name evidence="1" type="ORF">ASJ82_00680</name>
    <name evidence="2" type="ORF">MSCUN_12150</name>
</gene>
<sequence>MDKFYVTDCEGPLSINDNAYEIADFFLPDGGEFFSILSNYDDILVEKQIPNYMAGSTLRLILPFFKAYALTERDLIEFSEDHIHMIDGAYTTIKYVQQLMPSYIVSTSYNQYIEALCTKTGFNYNNTYSTILNLDEYELDMNDQDKLLDIYQNILLDSSFENLNHIFDDIISKMPINKLIESVKPVGGIGKRDAIEDIIKKNNYKPENLMYSGDSITDVEALEYANENDGIAISFNGNIHSISAANISIASDNNLILAVIANIFKDNGTTGVYEFIYEYNNDPLGAILSNMDDNYITQQLLLSKPSIKLVDENKINDLVDESKQTRNKVRGVNISNLG</sequence>
<organism evidence="1 3">
    <name type="scientific">Methanosphaera cuniculi</name>
    <dbReference type="NCBI Taxonomy" id="1077256"/>
    <lineage>
        <taxon>Archaea</taxon>
        <taxon>Methanobacteriati</taxon>
        <taxon>Methanobacteriota</taxon>
        <taxon>Methanomada group</taxon>
        <taxon>Methanobacteria</taxon>
        <taxon>Methanobacteriales</taxon>
        <taxon>Methanobacteriaceae</taxon>
        <taxon>Methanosphaera</taxon>
    </lineage>
</organism>
<dbReference type="GO" id="GO:0016787">
    <property type="term" value="F:hydrolase activity"/>
    <property type="evidence" value="ECO:0007669"/>
    <property type="project" value="UniProtKB-KW"/>
</dbReference>
<dbReference type="SUPFAM" id="SSF56784">
    <property type="entry name" value="HAD-like"/>
    <property type="match status" value="1"/>
</dbReference>
<keyword evidence="3" id="KW-1185">Reference proteome</keyword>
<dbReference type="OrthoDB" id="359083at2157"/>
<dbReference type="InterPro" id="IPR036412">
    <property type="entry name" value="HAD-like_sf"/>
</dbReference>
<reference evidence="1 3" key="2">
    <citation type="journal article" date="2017" name="BMC Genomics">
        <title>Genomic analysis of methanogenic archaea reveals a shift towards energy conservation.</title>
        <authorList>
            <person name="Gilmore S.P."/>
            <person name="Henske J.K."/>
            <person name="Sexton J.A."/>
            <person name="Solomon K.V."/>
            <person name="Seppala S."/>
            <person name="Yoo J.I."/>
            <person name="Huyett L.M."/>
            <person name="Pressman A."/>
            <person name="Cogan J.Z."/>
            <person name="Kivenson V."/>
            <person name="Peng X."/>
            <person name="Tan Y."/>
            <person name="Valentine D.L."/>
            <person name="O'Malley M.A."/>
        </authorList>
    </citation>
    <scope>NUCLEOTIDE SEQUENCE [LARGE SCALE GENOMIC DNA]</scope>
    <source>
        <strain evidence="1 3">1R-7</strain>
    </source>
</reference>
<dbReference type="EMBL" id="LWMS01000042">
    <property type="protein sequence ID" value="PWL07972.1"/>
    <property type="molecule type" value="Genomic_DNA"/>
</dbReference>
<accession>A0A2A2HD02</accession>
<comment type="caution">
    <text evidence="1">The sequence shown here is derived from an EMBL/GenBank/DDBJ whole genome shotgun (WGS) entry which is preliminary data.</text>
</comment>
<evidence type="ECO:0000313" key="1">
    <source>
        <dbReference type="EMBL" id="PAV07391.1"/>
    </source>
</evidence>
<dbReference type="AlphaFoldDB" id="A0A2A2HD02"/>
<dbReference type="Gene3D" id="1.10.3870.10">
    <property type="entry name" value="AF1437-like domain superfamily"/>
    <property type="match status" value="1"/>
</dbReference>
<dbReference type="EMBL" id="LMVN01000019">
    <property type="protein sequence ID" value="PAV07391.1"/>
    <property type="molecule type" value="Genomic_DNA"/>
</dbReference>
<dbReference type="Proteomes" id="UP000246004">
    <property type="component" value="Unassembled WGS sequence"/>
</dbReference>
<name>A0A2A2HD02_9EURY</name>
<proteinExistence type="predicted"/>
<keyword evidence="2" id="KW-0378">Hydrolase</keyword>
<dbReference type="InterPro" id="IPR023214">
    <property type="entry name" value="HAD_sf"/>
</dbReference>
<dbReference type="Gene3D" id="3.40.50.1000">
    <property type="entry name" value="HAD superfamily/HAD-like"/>
    <property type="match status" value="1"/>
</dbReference>
<evidence type="ECO:0000313" key="3">
    <source>
        <dbReference type="Proteomes" id="UP000217528"/>
    </source>
</evidence>